<feature type="transmembrane region" description="Helical" evidence="6">
    <location>
        <begin position="92"/>
        <end position="113"/>
    </location>
</feature>
<evidence type="ECO:0000256" key="2">
    <source>
        <dbReference type="ARBA" id="ARBA00022448"/>
    </source>
</evidence>
<dbReference type="PANTHER" id="PTHR23505:SF79">
    <property type="entry name" value="PROTEIN SPINSTER"/>
    <property type="match status" value="1"/>
</dbReference>
<name>A0ABW8JF95_9GAMM</name>
<evidence type="ECO:0000313" key="8">
    <source>
        <dbReference type="EMBL" id="MFK2899762.1"/>
    </source>
</evidence>
<evidence type="ECO:0000256" key="5">
    <source>
        <dbReference type="ARBA" id="ARBA00023136"/>
    </source>
</evidence>
<proteinExistence type="predicted"/>
<feature type="transmembrane region" description="Helical" evidence="6">
    <location>
        <begin position="22"/>
        <end position="40"/>
    </location>
</feature>
<feature type="transmembrane region" description="Helical" evidence="6">
    <location>
        <begin position="278"/>
        <end position="297"/>
    </location>
</feature>
<feature type="transmembrane region" description="Helical" evidence="6">
    <location>
        <begin position="309"/>
        <end position="329"/>
    </location>
</feature>
<dbReference type="Proteomes" id="UP001620461">
    <property type="component" value="Unassembled WGS sequence"/>
</dbReference>
<evidence type="ECO:0000256" key="4">
    <source>
        <dbReference type="ARBA" id="ARBA00022989"/>
    </source>
</evidence>
<evidence type="ECO:0000256" key="6">
    <source>
        <dbReference type="SAM" id="Phobius"/>
    </source>
</evidence>
<evidence type="ECO:0000259" key="7">
    <source>
        <dbReference type="PROSITE" id="PS50850"/>
    </source>
</evidence>
<feature type="transmembrane region" description="Helical" evidence="6">
    <location>
        <begin position="412"/>
        <end position="433"/>
    </location>
</feature>
<dbReference type="PROSITE" id="PS50850">
    <property type="entry name" value="MFS"/>
    <property type="match status" value="1"/>
</dbReference>
<feature type="transmembrane region" description="Helical" evidence="6">
    <location>
        <begin position="335"/>
        <end position="353"/>
    </location>
</feature>
<keyword evidence="9" id="KW-1185">Reference proteome</keyword>
<dbReference type="CDD" id="cd17328">
    <property type="entry name" value="MFS_spinster_like"/>
    <property type="match status" value="1"/>
</dbReference>
<feature type="transmembrane region" description="Helical" evidence="6">
    <location>
        <begin position="158"/>
        <end position="176"/>
    </location>
</feature>
<accession>A0ABW8JF95</accession>
<dbReference type="Gene3D" id="1.20.1250.20">
    <property type="entry name" value="MFS general substrate transporter like domains"/>
    <property type="match status" value="2"/>
</dbReference>
<evidence type="ECO:0000256" key="3">
    <source>
        <dbReference type="ARBA" id="ARBA00022692"/>
    </source>
</evidence>
<dbReference type="InterPro" id="IPR011701">
    <property type="entry name" value="MFS"/>
</dbReference>
<dbReference type="EMBL" id="JADIKJ010000004">
    <property type="protein sequence ID" value="MFK2899762.1"/>
    <property type="molecule type" value="Genomic_DNA"/>
</dbReference>
<keyword evidence="3 6" id="KW-0812">Transmembrane</keyword>
<reference evidence="8 9" key="1">
    <citation type="submission" date="2020-10" db="EMBL/GenBank/DDBJ databases">
        <title>Phylogeny of dyella-like bacteria.</title>
        <authorList>
            <person name="Fu J."/>
        </authorList>
    </citation>
    <scope>NUCLEOTIDE SEQUENCE [LARGE SCALE GENOMIC DNA]</scope>
    <source>
        <strain evidence="8 9">JP1</strain>
    </source>
</reference>
<feature type="transmembrane region" description="Helical" evidence="6">
    <location>
        <begin position="182"/>
        <end position="202"/>
    </location>
</feature>
<sequence>MAALDIPDAQLPVHHPSSMPNTRAWVALGVLCFVYVLNFLDRQLLAILAKPIQDTLHLSDSQLGLIGGLYFALFYCFISIPIGWLADKTHRVGVLSLACAIWSAATMACGIATSYAQFAAARMTVGFGEAGGVPPSYAIISDYFPPSRRGTALGMYNLGPPIGAALGIAFGASIAAAFSWRYAFLILGGVGLLTAAAFTFIVREPPRGGLDHAVAKPAGSIVAATAGFLETLKMFFSRPVLLLASFGSGATQVITYGMGNFTTLFLMREKGMTLHQVALYYALVVAIGMGGGIFLSGRLVDRFTRRSKAAYGLLPAASLALAMPLYLGFVWAPGWSLSLLFLLGPMSLNYFYLTSSVTLVQQEVRPEQRVMSGALLLLIMNFIGLGLGPTYVGAASDYFRANHPTHSLQMALYTLVPFYILAIVLFLCLARVLRREGLTNKNGGTTP</sequence>
<protein>
    <submittedName>
        <fullName evidence="8">MFS transporter</fullName>
    </submittedName>
</protein>
<keyword evidence="5 6" id="KW-0472">Membrane</keyword>
<dbReference type="InterPro" id="IPR020846">
    <property type="entry name" value="MFS_dom"/>
</dbReference>
<gene>
    <name evidence="8" type="ORF">ISP15_05385</name>
</gene>
<dbReference type="SUPFAM" id="SSF103473">
    <property type="entry name" value="MFS general substrate transporter"/>
    <property type="match status" value="1"/>
</dbReference>
<comment type="caution">
    <text evidence="8">The sequence shown here is derived from an EMBL/GenBank/DDBJ whole genome shotgun (WGS) entry which is preliminary data.</text>
</comment>
<dbReference type="InterPro" id="IPR036259">
    <property type="entry name" value="MFS_trans_sf"/>
</dbReference>
<evidence type="ECO:0000313" key="9">
    <source>
        <dbReference type="Proteomes" id="UP001620461"/>
    </source>
</evidence>
<feature type="domain" description="Major facilitator superfamily (MFS) profile" evidence="7">
    <location>
        <begin position="27"/>
        <end position="434"/>
    </location>
</feature>
<feature type="transmembrane region" description="Helical" evidence="6">
    <location>
        <begin position="240"/>
        <end position="258"/>
    </location>
</feature>
<feature type="transmembrane region" description="Helical" evidence="6">
    <location>
        <begin position="61"/>
        <end position="86"/>
    </location>
</feature>
<keyword evidence="4 6" id="KW-1133">Transmembrane helix</keyword>
<dbReference type="Pfam" id="PF07690">
    <property type="entry name" value="MFS_1"/>
    <property type="match status" value="1"/>
</dbReference>
<dbReference type="InterPro" id="IPR044770">
    <property type="entry name" value="MFS_spinster-like"/>
</dbReference>
<comment type="subcellular location">
    <subcellularLocation>
        <location evidence="1">Membrane</location>
        <topology evidence="1">Multi-pass membrane protein</topology>
    </subcellularLocation>
</comment>
<evidence type="ECO:0000256" key="1">
    <source>
        <dbReference type="ARBA" id="ARBA00004141"/>
    </source>
</evidence>
<keyword evidence="2" id="KW-0813">Transport</keyword>
<dbReference type="PANTHER" id="PTHR23505">
    <property type="entry name" value="SPINSTER"/>
    <property type="match status" value="1"/>
</dbReference>
<organism evidence="8 9">
    <name type="scientific">Dyella jejuensis</name>
    <dbReference type="NCBI Taxonomy" id="1432009"/>
    <lineage>
        <taxon>Bacteria</taxon>
        <taxon>Pseudomonadati</taxon>
        <taxon>Pseudomonadota</taxon>
        <taxon>Gammaproteobacteria</taxon>
        <taxon>Lysobacterales</taxon>
        <taxon>Rhodanobacteraceae</taxon>
        <taxon>Dyella</taxon>
    </lineage>
</organism>
<feature type="transmembrane region" description="Helical" evidence="6">
    <location>
        <begin position="374"/>
        <end position="392"/>
    </location>
</feature>